<gene>
    <name evidence="2" type="ORF">SAMN04488121_102918</name>
</gene>
<protein>
    <recommendedName>
        <fullName evidence="4">DUF4468 domain-containing protein</fullName>
    </recommendedName>
</protein>
<accession>A0A1G7NSG2</accession>
<sequence length="178" mass="19954">MNVFIRLQFILSLLICMTCAKTYASQGTMQRSMDTSAAIAAIRAAYKNINTASLTTEVFKYESDGCAYDGQVKYFFNQKKEIVKIVESGSIGDGSWTREFYFQAGKFIFCYESLVGGPADGPETRSEYRTYAKDNQVLRFMEDKNIAPAGEKSADALKVSYKLIKAYTTKKFAEALCE</sequence>
<proteinExistence type="predicted"/>
<evidence type="ECO:0000256" key="1">
    <source>
        <dbReference type="SAM" id="SignalP"/>
    </source>
</evidence>
<dbReference type="AlphaFoldDB" id="A0A1G7NSG2"/>
<evidence type="ECO:0000313" key="3">
    <source>
        <dbReference type="Proteomes" id="UP000199045"/>
    </source>
</evidence>
<feature type="chain" id="PRO_5011620603" description="DUF4468 domain-containing protein" evidence="1">
    <location>
        <begin position="25"/>
        <end position="178"/>
    </location>
</feature>
<reference evidence="2 3" key="1">
    <citation type="submission" date="2016-10" db="EMBL/GenBank/DDBJ databases">
        <authorList>
            <person name="de Groot N.N."/>
        </authorList>
    </citation>
    <scope>NUCLEOTIDE SEQUENCE [LARGE SCALE GENOMIC DNA]</scope>
    <source>
        <strain evidence="2 3">DSM 527</strain>
    </source>
</reference>
<evidence type="ECO:0008006" key="4">
    <source>
        <dbReference type="Google" id="ProtNLM"/>
    </source>
</evidence>
<dbReference type="EMBL" id="FNBN01000002">
    <property type="protein sequence ID" value="SDF76893.1"/>
    <property type="molecule type" value="Genomic_DNA"/>
</dbReference>
<dbReference type="Proteomes" id="UP000199045">
    <property type="component" value="Unassembled WGS sequence"/>
</dbReference>
<feature type="signal peptide" evidence="1">
    <location>
        <begin position="1"/>
        <end position="24"/>
    </location>
</feature>
<name>A0A1G7NSG2_CHIFI</name>
<dbReference type="STRING" id="104663.SAMN04488121_102918"/>
<evidence type="ECO:0000313" key="2">
    <source>
        <dbReference type="EMBL" id="SDF76893.1"/>
    </source>
</evidence>
<keyword evidence="1" id="KW-0732">Signal</keyword>
<organism evidence="2 3">
    <name type="scientific">Chitinophaga filiformis</name>
    <name type="common">Myxococcus filiformis</name>
    <name type="synonym">Flexibacter filiformis</name>
    <dbReference type="NCBI Taxonomy" id="104663"/>
    <lineage>
        <taxon>Bacteria</taxon>
        <taxon>Pseudomonadati</taxon>
        <taxon>Bacteroidota</taxon>
        <taxon>Chitinophagia</taxon>
        <taxon>Chitinophagales</taxon>
        <taxon>Chitinophagaceae</taxon>
        <taxon>Chitinophaga</taxon>
    </lineage>
</organism>